<dbReference type="EMBL" id="JARKIB010000022">
    <property type="protein sequence ID" value="KAJ7767195.1"/>
    <property type="molecule type" value="Genomic_DNA"/>
</dbReference>
<organism evidence="3 4">
    <name type="scientific">Mycena metata</name>
    <dbReference type="NCBI Taxonomy" id="1033252"/>
    <lineage>
        <taxon>Eukaryota</taxon>
        <taxon>Fungi</taxon>
        <taxon>Dikarya</taxon>
        <taxon>Basidiomycota</taxon>
        <taxon>Agaricomycotina</taxon>
        <taxon>Agaricomycetes</taxon>
        <taxon>Agaricomycetidae</taxon>
        <taxon>Agaricales</taxon>
        <taxon>Marasmiineae</taxon>
        <taxon>Mycenaceae</taxon>
        <taxon>Mycena</taxon>
    </lineage>
</organism>
<comment type="caution">
    <text evidence="3">The sequence shown here is derived from an EMBL/GenBank/DDBJ whole genome shotgun (WGS) entry which is preliminary data.</text>
</comment>
<feature type="non-terminal residue" evidence="3">
    <location>
        <position position="1"/>
    </location>
</feature>
<dbReference type="Pfam" id="PF24883">
    <property type="entry name" value="NPHP3_N"/>
    <property type="match status" value="1"/>
</dbReference>
<evidence type="ECO:0000259" key="2">
    <source>
        <dbReference type="Pfam" id="PF24883"/>
    </source>
</evidence>
<evidence type="ECO:0000313" key="3">
    <source>
        <dbReference type="EMBL" id="KAJ7767195.1"/>
    </source>
</evidence>
<dbReference type="AlphaFoldDB" id="A0AAD7JL42"/>
<dbReference type="Proteomes" id="UP001215598">
    <property type="component" value="Unassembled WGS sequence"/>
</dbReference>
<evidence type="ECO:0000313" key="4">
    <source>
        <dbReference type="Proteomes" id="UP001215598"/>
    </source>
</evidence>
<keyword evidence="4" id="KW-1185">Reference proteome</keyword>
<evidence type="ECO:0000256" key="1">
    <source>
        <dbReference type="ARBA" id="ARBA00022737"/>
    </source>
</evidence>
<protein>
    <recommendedName>
        <fullName evidence="2">Nephrocystin 3-like N-terminal domain-containing protein</fullName>
    </recommendedName>
</protein>
<gene>
    <name evidence="3" type="ORF">B0H16DRAFT_1308634</name>
</gene>
<name>A0AAD7JL42_9AGAR</name>
<accession>A0AAD7JL42</accession>
<sequence>AGTGKSAVARALCLQPKADGHFGGGFFFEKGHPSRGIGTNIFTAIAHQLSLLDNLPALKEKIYHTVEENPSLLWGSLGDQLQRLIIEPCTSDF</sequence>
<feature type="domain" description="Nephrocystin 3-like N-terminal" evidence="2">
    <location>
        <begin position="1"/>
        <end position="84"/>
    </location>
</feature>
<dbReference type="InterPro" id="IPR056884">
    <property type="entry name" value="NPHP3-like_N"/>
</dbReference>
<proteinExistence type="predicted"/>
<keyword evidence="1" id="KW-0677">Repeat</keyword>
<reference evidence="3" key="1">
    <citation type="submission" date="2023-03" db="EMBL/GenBank/DDBJ databases">
        <title>Massive genome expansion in bonnet fungi (Mycena s.s.) driven by repeated elements and novel gene families across ecological guilds.</title>
        <authorList>
            <consortium name="Lawrence Berkeley National Laboratory"/>
            <person name="Harder C.B."/>
            <person name="Miyauchi S."/>
            <person name="Viragh M."/>
            <person name="Kuo A."/>
            <person name="Thoen E."/>
            <person name="Andreopoulos B."/>
            <person name="Lu D."/>
            <person name="Skrede I."/>
            <person name="Drula E."/>
            <person name="Henrissat B."/>
            <person name="Morin E."/>
            <person name="Kohler A."/>
            <person name="Barry K."/>
            <person name="LaButti K."/>
            <person name="Morin E."/>
            <person name="Salamov A."/>
            <person name="Lipzen A."/>
            <person name="Mereny Z."/>
            <person name="Hegedus B."/>
            <person name="Baldrian P."/>
            <person name="Stursova M."/>
            <person name="Weitz H."/>
            <person name="Taylor A."/>
            <person name="Grigoriev I.V."/>
            <person name="Nagy L.G."/>
            <person name="Martin F."/>
            <person name="Kauserud H."/>
        </authorList>
    </citation>
    <scope>NUCLEOTIDE SEQUENCE</scope>
    <source>
        <strain evidence="3">CBHHK182m</strain>
    </source>
</reference>